<dbReference type="AlphaFoldDB" id="A0A0H5QUL8"/>
<protein>
    <submittedName>
        <fullName evidence="1">Uncharacterized protein</fullName>
    </submittedName>
</protein>
<proteinExistence type="predicted"/>
<reference evidence="1" key="1">
    <citation type="submission" date="2015-04" db="EMBL/GenBank/DDBJ databases">
        <title>The genome sequence of the plant pathogenic Rhizarian Plasmodiophora brassicae reveals insights in its biotrophic life cycle and the origin of chitin synthesis.</title>
        <authorList>
            <person name="Schwelm A."/>
            <person name="Fogelqvist J."/>
            <person name="Knaust A."/>
            <person name="Julke S."/>
            <person name="Lilja T."/>
            <person name="Dhandapani V."/>
            <person name="Bonilla-Rosso G."/>
            <person name="Karlsson M."/>
            <person name="Shevchenko A."/>
            <person name="Choi S.R."/>
            <person name="Kim H.G."/>
            <person name="Park J.Y."/>
            <person name="Lim Y.P."/>
            <person name="Ludwig-Muller J."/>
            <person name="Dixelius C."/>
        </authorList>
    </citation>
    <scope>NUCLEOTIDE SEQUENCE</scope>
    <source>
        <tissue evidence="1">Potato root galls</tissue>
    </source>
</reference>
<dbReference type="EMBL" id="HACM01004990">
    <property type="protein sequence ID" value="CRZ05432.1"/>
    <property type="molecule type" value="Transcribed_RNA"/>
</dbReference>
<dbReference type="EMBL" id="HACM01004988">
    <property type="protein sequence ID" value="CRZ05430.1"/>
    <property type="molecule type" value="Transcribed_RNA"/>
</dbReference>
<feature type="non-terminal residue" evidence="1">
    <location>
        <position position="1"/>
    </location>
</feature>
<evidence type="ECO:0000313" key="1">
    <source>
        <dbReference type="EMBL" id="CRZ05432.1"/>
    </source>
</evidence>
<name>A0A0H5QUL8_9EUKA</name>
<organism evidence="1">
    <name type="scientific">Spongospora subterranea</name>
    <dbReference type="NCBI Taxonomy" id="70186"/>
    <lineage>
        <taxon>Eukaryota</taxon>
        <taxon>Sar</taxon>
        <taxon>Rhizaria</taxon>
        <taxon>Endomyxa</taxon>
        <taxon>Phytomyxea</taxon>
        <taxon>Plasmodiophorida</taxon>
        <taxon>Plasmodiophoridae</taxon>
        <taxon>Spongospora</taxon>
    </lineage>
</organism>
<sequence>NLNDQASEVKGQVDKGLHLSSTKEWITNAFANYQEKRGEKANSINSTSESDNGNKIITLHNGEIRDEDQQEDHQQWIDDGEKRGGETLMKELASAEFQTPLQIADSTFEERYPAEYVFPVLNS</sequence>
<accession>A0A0H5QUL8</accession>